<feature type="region of interest" description="Disordered" evidence="1">
    <location>
        <begin position="1"/>
        <end position="26"/>
    </location>
</feature>
<protein>
    <submittedName>
        <fullName evidence="2">Uncharacterized protein</fullName>
    </submittedName>
</protein>
<reference evidence="2" key="1">
    <citation type="journal article" date="2015" name="ISME J.">
        <title>Aquifer environment selects for microbial species cohorts in sediment and groundwater.</title>
        <authorList>
            <person name="Hug L.A."/>
            <person name="Thomas B.C."/>
            <person name="Brown C.T."/>
            <person name="Frischkorn K.R."/>
            <person name="Williams K.H."/>
            <person name="Tringe S.G."/>
            <person name="Banfield J.F."/>
        </authorList>
    </citation>
    <scope>NUCLEOTIDE SEQUENCE</scope>
</reference>
<proteinExistence type="predicted"/>
<accession>A0A0H4TQM6</accession>
<name>A0A0H4TQM6_9BACT</name>
<evidence type="ECO:0000256" key="1">
    <source>
        <dbReference type="SAM" id="MobiDB-lite"/>
    </source>
</evidence>
<evidence type="ECO:0000313" key="2">
    <source>
        <dbReference type="EMBL" id="AKQ03074.1"/>
    </source>
</evidence>
<feature type="compositionally biased region" description="Polar residues" evidence="1">
    <location>
        <begin position="1"/>
        <end position="16"/>
    </location>
</feature>
<organism evidence="2">
    <name type="scientific">uncultured bacterium Rifle_16ft_4_minimus_37862</name>
    <dbReference type="NCBI Taxonomy" id="1665157"/>
    <lineage>
        <taxon>Bacteria</taxon>
        <taxon>environmental samples</taxon>
    </lineage>
</organism>
<dbReference type="EMBL" id="KT007007">
    <property type="protein sequence ID" value="AKQ03074.1"/>
    <property type="molecule type" value="Genomic_DNA"/>
</dbReference>
<dbReference type="AlphaFoldDB" id="A0A0H4TQM6"/>
<sequence>MQVRVSSLETNPSAAQNPMMDGRVSSSSRRSFGITVFGVPATIC</sequence>